<dbReference type="AlphaFoldDB" id="A0A382FAS9"/>
<reference evidence="1" key="1">
    <citation type="submission" date="2018-05" db="EMBL/GenBank/DDBJ databases">
        <authorList>
            <person name="Lanie J.A."/>
            <person name="Ng W.-L."/>
            <person name="Kazmierczak K.M."/>
            <person name="Andrzejewski T.M."/>
            <person name="Davidsen T.M."/>
            <person name="Wayne K.J."/>
            <person name="Tettelin H."/>
            <person name="Glass J.I."/>
            <person name="Rusch D."/>
            <person name="Podicherti R."/>
            <person name="Tsui H.-C.T."/>
            <person name="Winkler M.E."/>
        </authorList>
    </citation>
    <scope>NUCLEOTIDE SEQUENCE</scope>
</reference>
<name>A0A382FAS9_9ZZZZ</name>
<evidence type="ECO:0000313" key="1">
    <source>
        <dbReference type="EMBL" id="SVB60040.1"/>
    </source>
</evidence>
<organism evidence="1">
    <name type="scientific">marine metagenome</name>
    <dbReference type="NCBI Taxonomy" id="408172"/>
    <lineage>
        <taxon>unclassified sequences</taxon>
        <taxon>metagenomes</taxon>
        <taxon>ecological metagenomes</taxon>
    </lineage>
</organism>
<feature type="non-terminal residue" evidence="1">
    <location>
        <position position="136"/>
    </location>
</feature>
<proteinExistence type="predicted"/>
<sequence>MVATDKLEIVGIVDVGTMNVPGVGSVQTDLLADNAVTLAKLEDGTQGDILYYGASGAPTRLGYGTSGDFLKTQGTGANPAWATAPGGLFASYAIIADQKAQNTAGGTFTSGAWRTRDLNTEITDPDGIVSISSNEF</sequence>
<gene>
    <name evidence="1" type="ORF">METZ01_LOCUS212894</name>
</gene>
<protein>
    <submittedName>
        <fullName evidence="1">Uncharacterized protein</fullName>
    </submittedName>
</protein>
<accession>A0A382FAS9</accession>
<dbReference type="EMBL" id="UINC01048915">
    <property type="protein sequence ID" value="SVB60040.1"/>
    <property type="molecule type" value="Genomic_DNA"/>
</dbReference>